<gene>
    <name evidence="1" type="ORF">DERYTH_LOCUS15711</name>
</gene>
<dbReference type="AlphaFoldDB" id="A0A9N9IJT9"/>
<sequence>KGEDIVKAAEGLSGMSLAQITINRDDRNKNVSLAEIAKLTSTFIVRPKLIISAHTKPTSNWTIPIPTIQVLTNNKMIEMEDVINFNNGDDDRGSEMDIEDVPNLNEDNYQESFEMDVEGIGLAKTQLFIVSK</sequence>
<evidence type="ECO:0000313" key="2">
    <source>
        <dbReference type="Proteomes" id="UP000789405"/>
    </source>
</evidence>
<dbReference type="OrthoDB" id="2416464at2759"/>
<comment type="caution">
    <text evidence="1">The sequence shown here is derived from an EMBL/GenBank/DDBJ whole genome shotgun (WGS) entry which is preliminary data.</text>
</comment>
<name>A0A9N9IJT9_9GLOM</name>
<protein>
    <submittedName>
        <fullName evidence="1">13253_t:CDS:1</fullName>
    </submittedName>
</protein>
<feature type="non-terminal residue" evidence="1">
    <location>
        <position position="132"/>
    </location>
</feature>
<evidence type="ECO:0000313" key="1">
    <source>
        <dbReference type="EMBL" id="CAG8737719.1"/>
    </source>
</evidence>
<dbReference type="EMBL" id="CAJVPY010012976">
    <property type="protein sequence ID" value="CAG8737719.1"/>
    <property type="molecule type" value="Genomic_DNA"/>
</dbReference>
<proteinExistence type="predicted"/>
<keyword evidence="2" id="KW-1185">Reference proteome</keyword>
<dbReference type="Proteomes" id="UP000789405">
    <property type="component" value="Unassembled WGS sequence"/>
</dbReference>
<accession>A0A9N9IJT9</accession>
<organism evidence="1 2">
    <name type="scientific">Dentiscutata erythropus</name>
    <dbReference type="NCBI Taxonomy" id="1348616"/>
    <lineage>
        <taxon>Eukaryota</taxon>
        <taxon>Fungi</taxon>
        <taxon>Fungi incertae sedis</taxon>
        <taxon>Mucoromycota</taxon>
        <taxon>Glomeromycotina</taxon>
        <taxon>Glomeromycetes</taxon>
        <taxon>Diversisporales</taxon>
        <taxon>Gigasporaceae</taxon>
        <taxon>Dentiscutata</taxon>
    </lineage>
</organism>
<reference evidence="1" key="1">
    <citation type="submission" date="2021-06" db="EMBL/GenBank/DDBJ databases">
        <authorList>
            <person name="Kallberg Y."/>
            <person name="Tangrot J."/>
            <person name="Rosling A."/>
        </authorList>
    </citation>
    <scope>NUCLEOTIDE SEQUENCE</scope>
    <source>
        <strain evidence="1">MA453B</strain>
    </source>
</reference>